<dbReference type="Pfam" id="PF00107">
    <property type="entry name" value="ADH_zinc_N"/>
    <property type="match status" value="1"/>
</dbReference>
<dbReference type="Proteomes" id="UP000655550">
    <property type="component" value="Unassembled WGS sequence"/>
</dbReference>
<evidence type="ECO:0000256" key="1">
    <source>
        <dbReference type="ARBA" id="ARBA00001947"/>
    </source>
</evidence>
<evidence type="ECO:0000256" key="2">
    <source>
        <dbReference type="ARBA" id="ARBA00022723"/>
    </source>
</evidence>
<dbReference type="Gene3D" id="3.40.50.720">
    <property type="entry name" value="NAD(P)-binding Rossmann-like Domain"/>
    <property type="match status" value="1"/>
</dbReference>
<evidence type="ECO:0000313" key="8">
    <source>
        <dbReference type="EMBL" id="GGH96577.1"/>
    </source>
</evidence>
<dbReference type="InterPro" id="IPR002328">
    <property type="entry name" value="ADH_Zn_CS"/>
</dbReference>
<dbReference type="Gene3D" id="3.90.180.10">
    <property type="entry name" value="Medium-chain alcohol dehydrogenases, catalytic domain"/>
    <property type="match status" value="1"/>
</dbReference>
<comment type="similarity">
    <text evidence="5">Belongs to the zinc-containing alcohol dehydrogenase family.</text>
</comment>
<keyword evidence="9" id="KW-1185">Reference proteome</keyword>
<gene>
    <name evidence="8" type="primary">yjgB</name>
    <name evidence="8" type="ORF">GCM10007363_28480</name>
</gene>
<dbReference type="InterPro" id="IPR013154">
    <property type="entry name" value="ADH-like_N"/>
</dbReference>
<dbReference type="EMBL" id="BMDE01000010">
    <property type="protein sequence ID" value="GGH96577.1"/>
    <property type="molecule type" value="Genomic_DNA"/>
</dbReference>
<dbReference type="InterPro" id="IPR036291">
    <property type="entry name" value="NAD(P)-bd_dom_sf"/>
</dbReference>
<dbReference type="PANTHER" id="PTHR42683">
    <property type="entry name" value="ALDEHYDE REDUCTASE"/>
    <property type="match status" value="1"/>
</dbReference>
<keyword evidence="2 5" id="KW-0479">Metal-binding</keyword>
<evidence type="ECO:0000259" key="7">
    <source>
        <dbReference type="SMART" id="SM00829"/>
    </source>
</evidence>
<dbReference type="SUPFAM" id="SSF50129">
    <property type="entry name" value="GroES-like"/>
    <property type="match status" value="1"/>
</dbReference>
<dbReference type="InterPro" id="IPR013149">
    <property type="entry name" value="ADH-like_C"/>
</dbReference>
<keyword evidence="3 5" id="KW-0862">Zinc</keyword>
<comment type="caution">
    <text evidence="8">The sequence shown here is derived from an EMBL/GenBank/DDBJ whole genome shotgun (WGS) entry which is preliminary data.</text>
</comment>
<evidence type="ECO:0000313" key="9">
    <source>
        <dbReference type="Proteomes" id="UP000655550"/>
    </source>
</evidence>
<evidence type="ECO:0000256" key="6">
    <source>
        <dbReference type="SAM" id="MobiDB-lite"/>
    </source>
</evidence>
<protein>
    <submittedName>
        <fullName evidence="8">Alcohol dehydrogenase</fullName>
    </submittedName>
</protein>
<name>A0ABQ2ASB5_9PSED</name>
<sequence>MAVWPPGGPAGQRRDAAVQDEEDGAWAIHKSVKTASLPDSPPHAAARRPTISNTYSLAAPCGLAAMLSAYRQQESLLMSSADTITGWAATAPGAPLQPFSYEPGPLDQEEVEVAVEYCGICHSDQSMIDNEWGLSRYPFIPGHEVVGRIIRVGEQVHGLHAGQRVGIGWYKGSCMHCGSCMEGAHQLCNTAKPTIVGSHGGFADRLRSHWAWAIPLPDTLDPALVGPLFCAGSTVFSPLLECAVKPTDRVGVVGIGGLGHLALRFLNAWGCEVTAFTSSLSKREEAQRLGAHRVVASTDSAALQAIAGSLDFLLVTASADLDWNALLATLAAKGRLHFVGIAPSAIPVHVFSLIPQQKTLSGSPVGSPANMARMLEFCARHQILPQVEHFPMSRVNEAIEHLRSGKARYRVVLDASA</sequence>
<dbReference type="Pfam" id="PF08240">
    <property type="entry name" value="ADH_N"/>
    <property type="match status" value="1"/>
</dbReference>
<keyword evidence="4" id="KW-0560">Oxidoreductase</keyword>
<feature type="domain" description="Enoyl reductase (ER)" evidence="7">
    <location>
        <begin position="93"/>
        <end position="413"/>
    </location>
</feature>
<organism evidence="8 9">
    <name type="scientific">Pseudomonas fluvialis</name>
    <dbReference type="NCBI Taxonomy" id="1793966"/>
    <lineage>
        <taxon>Bacteria</taxon>
        <taxon>Pseudomonadati</taxon>
        <taxon>Pseudomonadota</taxon>
        <taxon>Gammaproteobacteria</taxon>
        <taxon>Pseudomonadales</taxon>
        <taxon>Pseudomonadaceae</taxon>
        <taxon>Pseudomonas</taxon>
    </lineage>
</organism>
<dbReference type="InterPro" id="IPR011032">
    <property type="entry name" value="GroES-like_sf"/>
</dbReference>
<evidence type="ECO:0000256" key="4">
    <source>
        <dbReference type="ARBA" id="ARBA00023002"/>
    </source>
</evidence>
<evidence type="ECO:0000256" key="3">
    <source>
        <dbReference type="ARBA" id="ARBA00022833"/>
    </source>
</evidence>
<accession>A0ABQ2ASB5</accession>
<dbReference type="PROSITE" id="PS00059">
    <property type="entry name" value="ADH_ZINC"/>
    <property type="match status" value="1"/>
</dbReference>
<reference evidence="9" key="1">
    <citation type="journal article" date="2019" name="Int. J. Syst. Evol. Microbiol.">
        <title>The Global Catalogue of Microorganisms (GCM) 10K type strain sequencing project: providing services to taxonomists for standard genome sequencing and annotation.</title>
        <authorList>
            <consortium name="The Broad Institute Genomics Platform"/>
            <consortium name="The Broad Institute Genome Sequencing Center for Infectious Disease"/>
            <person name="Wu L."/>
            <person name="Ma J."/>
        </authorList>
    </citation>
    <scope>NUCLEOTIDE SEQUENCE [LARGE SCALE GENOMIC DNA]</scope>
    <source>
        <strain evidence="9">CCM 8778</strain>
    </source>
</reference>
<dbReference type="SUPFAM" id="SSF51735">
    <property type="entry name" value="NAD(P)-binding Rossmann-fold domains"/>
    <property type="match status" value="1"/>
</dbReference>
<dbReference type="InterPro" id="IPR020843">
    <property type="entry name" value="ER"/>
</dbReference>
<dbReference type="InterPro" id="IPR047109">
    <property type="entry name" value="CAD-like"/>
</dbReference>
<dbReference type="CDD" id="cd05283">
    <property type="entry name" value="CAD1"/>
    <property type="match status" value="1"/>
</dbReference>
<proteinExistence type="inferred from homology"/>
<feature type="region of interest" description="Disordered" evidence="6">
    <location>
        <begin position="1"/>
        <end position="20"/>
    </location>
</feature>
<evidence type="ECO:0000256" key="5">
    <source>
        <dbReference type="RuleBase" id="RU361277"/>
    </source>
</evidence>
<comment type="cofactor">
    <cofactor evidence="1 5">
        <name>Zn(2+)</name>
        <dbReference type="ChEBI" id="CHEBI:29105"/>
    </cofactor>
</comment>
<dbReference type="PROSITE" id="PS00065">
    <property type="entry name" value="D_2_HYDROXYACID_DH_1"/>
    <property type="match status" value="1"/>
</dbReference>
<dbReference type="SMART" id="SM00829">
    <property type="entry name" value="PKS_ER"/>
    <property type="match status" value="1"/>
</dbReference>
<dbReference type="InterPro" id="IPR029752">
    <property type="entry name" value="D-isomer_DH_CS1"/>
</dbReference>